<gene>
    <name evidence="5" type="primary">ddl</name>
    <name evidence="5" type="ORF">IMCC3135_08060</name>
</gene>
<dbReference type="OrthoDB" id="9779168at2"/>
<dbReference type="InterPro" id="IPR011761">
    <property type="entry name" value="ATP-grasp"/>
</dbReference>
<dbReference type="Pfam" id="PF07478">
    <property type="entry name" value="Dala_Dala_lig_C"/>
    <property type="match status" value="1"/>
</dbReference>
<dbReference type="Gene3D" id="3.30.470.20">
    <property type="entry name" value="ATP-grasp fold, B domain"/>
    <property type="match status" value="1"/>
</dbReference>
<evidence type="ECO:0000313" key="6">
    <source>
        <dbReference type="Proteomes" id="UP000250079"/>
    </source>
</evidence>
<feature type="compositionally biased region" description="Polar residues" evidence="3">
    <location>
        <begin position="269"/>
        <end position="278"/>
    </location>
</feature>
<dbReference type="InterPro" id="IPR011095">
    <property type="entry name" value="Dala_Dala_lig_C"/>
</dbReference>
<dbReference type="AlphaFoldDB" id="A0A2Z2NMG5"/>
<protein>
    <submittedName>
        <fullName evidence="5">D-alanine--D-alanine ligase</fullName>
        <ecNumber evidence="5">6.3.2.4</ecNumber>
    </submittedName>
</protein>
<dbReference type="PROSITE" id="PS50975">
    <property type="entry name" value="ATP_GRASP"/>
    <property type="match status" value="1"/>
</dbReference>
<evidence type="ECO:0000259" key="4">
    <source>
        <dbReference type="PROSITE" id="PS50975"/>
    </source>
</evidence>
<proteinExistence type="predicted"/>
<dbReference type="KEGG" id="gai:IMCC3135_08060"/>
<dbReference type="EC" id="6.3.2.4" evidence="5"/>
<reference evidence="5 6" key="1">
    <citation type="submission" date="2016-12" db="EMBL/GenBank/DDBJ databases">
        <authorList>
            <person name="Song W.-J."/>
            <person name="Kurnit D.M."/>
        </authorList>
    </citation>
    <scope>NUCLEOTIDE SEQUENCE [LARGE SCALE GENOMIC DNA]</scope>
    <source>
        <strain evidence="5 6">IMCC3135</strain>
    </source>
</reference>
<feature type="domain" description="ATP-grasp" evidence="4">
    <location>
        <begin position="37"/>
        <end position="252"/>
    </location>
</feature>
<keyword evidence="2" id="KW-0547">Nucleotide-binding</keyword>
<accession>A0A2Z2NMG5</accession>
<dbReference type="InterPro" id="IPR013815">
    <property type="entry name" value="ATP_grasp_subdomain_1"/>
</dbReference>
<dbReference type="GO" id="GO:0005524">
    <property type="term" value="F:ATP binding"/>
    <property type="evidence" value="ECO:0007669"/>
    <property type="project" value="UniProtKB-UniRule"/>
</dbReference>
<evidence type="ECO:0000256" key="1">
    <source>
        <dbReference type="ARBA" id="ARBA00022598"/>
    </source>
</evidence>
<keyword evidence="2" id="KW-0067">ATP-binding</keyword>
<dbReference type="Proteomes" id="UP000250079">
    <property type="component" value="Chromosome"/>
</dbReference>
<organism evidence="5 6">
    <name type="scientific">Granulosicoccus antarcticus IMCC3135</name>
    <dbReference type="NCBI Taxonomy" id="1192854"/>
    <lineage>
        <taxon>Bacteria</taxon>
        <taxon>Pseudomonadati</taxon>
        <taxon>Pseudomonadota</taxon>
        <taxon>Gammaproteobacteria</taxon>
        <taxon>Chromatiales</taxon>
        <taxon>Granulosicoccaceae</taxon>
        <taxon>Granulosicoccus</taxon>
    </lineage>
</organism>
<evidence type="ECO:0000256" key="2">
    <source>
        <dbReference type="PROSITE-ProRule" id="PRU00409"/>
    </source>
</evidence>
<dbReference type="GO" id="GO:0008716">
    <property type="term" value="F:D-alanine-D-alanine ligase activity"/>
    <property type="evidence" value="ECO:0007669"/>
    <property type="project" value="UniProtKB-EC"/>
</dbReference>
<keyword evidence="6" id="KW-1185">Reference proteome</keyword>
<feature type="region of interest" description="Disordered" evidence="3">
    <location>
        <begin position="269"/>
        <end position="290"/>
    </location>
</feature>
<dbReference type="RefSeq" id="WP_088917117.1">
    <property type="nucleotide sequence ID" value="NZ_CP018632.1"/>
</dbReference>
<dbReference type="EMBL" id="CP018632">
    <property type="protein sequence ID" value="ASJ71715.1"/>
    <property type="molecule type" value="Genomic_DNA"/>
</dbReference>
<evidence type="ECO:0000256" key="3">
    <source>
        <dbReference type="SAM" id="MobiDB-lite"/>
    </source>
</evidence>
<sequence>MHITIIMVVTYILSCLRIGAAPWHYWQMNARYFSTEHGIFSKLSIDSLIPDRWRLPQSIDSETLTPSTFPVFFKPEWGQNAHGIHRVDDYEQLISLRAALSNEPQRYLVQQAATGKREYEIFSIDANRTDGTHDVMTVTEAVNEREQFPINSKNNHHTQYVDITSQFSPEAQTTLANFLSQIGEFGICRMSARADSNEELVAGNFHVIEINLFLPMPINLLDKSFSWAERWRFIRSSMMSLARATKMIKPVENPQPIFARMMLYGRNSSLPGQSATSKSTHKIGERYIQP</sequence>
<name>A0A2Z2NMG5_9GAMM</name>
<dbReference type="Gene3D" id="3.30.1490.20">
    <property type="entry name" value="ATP-grasp fold, A domain"/>
    <property type="match status" value="1"/>
</dbReference>
<dbReference type="SUPFAM" id="SSF56059">
    <property type="entry name" value="Glutathione synthetase ATP-binding domain-like"/>
    <property type="match status" value="1"/>
</dbReference>
<keyword evidence="1 5" id="KW-0436">Ligase</keyword>
<evidence type="ECO:0000313" key="5">
    <source>
        <dbReference type="EMBL" id="ASJ71715.1"/>
    </source>
</evidence>
<dbReference type="GO" id="GO:0046872">
    <property type="term" value="F:metal ion binding"/>
    <property type="evidence" value="ECO:0007669"/>
    <property type="project" value="InterPro"/>
</dbReference>